<reference key="2">
    <citation type="submission" date="2011-04" db="EMBL/GenBank/DDBJ databases">
        <title>Complete sequence of chromosome of Haliscomenobacter hydrossis DSM 1100.</title>
        <authorList>
            <consortium name="US DOE Joint Genome Institute (JGI-PGF)"/>
            <person name="Lucas S."/>
            <person name="Han J."/>
            <person name="Lapidus A."/>
            <person name="Bruce D."/>
            <person name="Goodwin L."/>
            <person name="Pitluck S."/>
            <person name="Peters L."/>
            <person name="Kyrpides N."/>
            <person name="Mavromatis K."/>
            <person name="Ivanova N."/>
            <person name="Ovchinnikova G."/>
            <person name="Pagani I."/>
            <person name="Daligault H."/>
            <person name="Detter J.C."/>
            <person name="Han C."/>
            <person name="Land M."/>
            <person name="Hauser L."/>
            <person name="Markowitz V."/>
            <person name="Cheng J.-F."/>
            <person name="Hugenholtz P."/>
            <person name="Woyke T."/>
            <person name="Wu D."/>
            <person name="Verbarg S."/>
            <person name="Frueling A."/>
            <person name="Brambilla E."/>
            <person name="Klenk H.-P."/>
            <person name="Eisen J.A."/>
        </authorList>
    </citation>
    <scope>NUCLEOTIDE SEQUENCE</scope>
    <source>
        <strain>DSM 1100</strain>
    </source>
</reference>
<dbReference type="Proteomes" id="UP000008461">
    <property type="component" value="Chromosome"/>
</dbReference>
<protein>
    <recommendedName>
        <fullName evidence="4">T9SS C-terminal target domain-containing protein</fullName>
    </recommendedName>
</protein>
<sequence>MRHLKSWLLVLCGLALLNTSALAYHTGKNNPKRPAPTKPELRYLEDCNNAVAQIDQAINNVRARLTTGGDVWWNSTDGRYVVPKVAPGLPEVSSIFAGAVWLGGVDPAGNLKLAAQTFGRADRQFDFFPGPLNASGKTDKETCARWDRFFVVKGESIREHLRNWNAAVNAGKTYNPDQIPREIKGWPASGNEFFEEIHGFSLPSTRQGLAGFWDQDGDGNYNPELGDFPVIEIRGCLDKPQFPDEMIFWIYNDAGNIHAESQGDPIQMEVQVQAFSYATNDEINDMTFQRYKLINRAVESIDSTYFAMWVDPDLGCFTDDYVGCDTSRSLAYIYNEDALDGTTGCTCDGAVNTYCEEIPLLGIDYFRGPLDENGEEIGMSSFTYYNNIQVGSPIPGTTDPANAQEYYNYLSGSWRDGTPFTFGDDAYQDGAAIKYAFTDTPNNTRGWTMCSADLPFGDRRTIQASGPFRLDPGALNELIVGAVWVADQQYPCPDISKLLEADDIAQALFDNCFELTDGPDAPDVDFIEMDKEIIAVFTNDTITSNNAYEAYAQRGLQIPAGVVDSLFRFEGYKLYQLSGSDVTVSSLEDPDKARLIYQVDIKNNVGRVFNWSSVDNPTGADYYIPQLKVEGNDQGIQHTFRITEDQFASGDRRLVNHKKYYFVAIAYAYNNYRPFEPKVVLGQRRPYLEGRRNIGDGFNPFYTVIPRPITDRNLNATYGDGAVVTRLAGAGTGLNFLDMNSETRNAIVQGTFAQKPEITYRAGRGPIGVKIFNPLEVQDGEFELRIVDGDMNNDRFDPPVRWELRNLSNPQSAVIRSEKSIDDLNEQIVKEFGFSISVGQTNEPGVDQDEQNGRIGYEEEYLRTGATPWVFGIKDEFIPGQTEFDTEVFDFVATGDGEPDQLFDPREALTNIGPGYFVPFFLANYRIKDEQNTPYITPAWSDLSGSAFLRTQARLADVNNVDIVFTADKNLWSRCIVIESANRYYPLQGFETERAPGETVIRRHFDLRGSPNVTKEDANNDGLPDVETNPDPTLSRVGFGWFPGYAIDVETGQRLNVFFGENSVYGGTNDPLINVGRDMMFNPNSLINLGGSANGNLGAYFAGGQHFVYVTRTAYDSCKVLSRQLRPNNSPVNKGRVLREVSWAGLVLPRPGISFKTYRNGLIPEDVVVKLRVTNPYQVDRRTGVAGLKERGYPVYRFRIDGKQAETLDRRGVDSAMTLIKVSPNPYYGFSDYEVSQFTTTVKVTNLPAKCIITIYSLDGKFIRQYRRDEVGEIPRGNNRAIQQKQITPALEWDLKNNKGIPISSGVYLIHVDAGELGQRTIKWFGVNRKFDPSGL</sequence>
<dbReference type="Gene3D" id="2.60.40.4070">
    <property type="match status" value="1"/>
</dbReference>
<name>F4L5P7_HALH1</name>
<dbReference type="HOGENOM" id="CLU_284252_0_0_10"/>
<gene>
    <name evidence="2" type="ordered locus">Halhy_4034</name>
</gene>
<reference evidence="2 3" key="1">
    <citation type="journal article" date="2011" name="Stand. Genomic Sci.">
        <title>Complete genome sequence of Haliscomenobacter hydrossis type strain (O).</title>
        <authorList>
            <consortium name="US DOE Joint Genome Institute (JGI-PGF)"/>
            <person name="Daligault H."/>
            <person name="Lapidus A."/>
            <person name="Zeytun A."/>
            <person name="Nolan M."/>
            <person name="Lucas S."/>
            <person name="Del Rio T.G."/>
            <person name="Tice H."/>
            <person name="Cheng J.F."/>
            <person name="Tapia R."/>
            <person name="Han C."/>
            <person name="Goodwin L."/>
            <person name="Pitluck S."/>
            <person name="Liolios K."/>
            <person name="Pagani I."/>
            <person name="Ivanova N."/>
            <person name="Huntemann M."/>
            <person name="Mavromatis K."/>
            <person name="Mikhailova N."/>
            <person name="Pati A."/>
            <person name="Chen A."/>
            <person name="Palaniappan K."/>
            <person name="Land M."/>
            <person name="Hauser L."/>
            <person name="Brambilla E.M."/>
            <person name="Rohde M."/>
            <person name="Verbarg S."/>
            <person name="Goker M."/>
            <person name="Bristow J."/>
            <person name="Eisen J.A."/>
            <person name="Markowitz V."/>
            <person name="Hugenholtz P."/>
            <person name="Kyrpides N.C."/>
            <person name="Klenk H.P."/>
            <person name="Woyke T."/>
        </authorList>
    </citation>
    <scope>NUCLEOTIDE SEQUENCE [LARGE SCALE GENOMIC DNA]</scope>
    <source>
        <strain evidence="3">ATCC 27775 / DSM 1100 / LMG 10767 / O</strain>
    </source>
</reference>
<dbReference type="STRING" id="760192.Halhy_4034"/>
<proteinExistence type="predicted"/>
<dbReference type="eggNOG" id="ENOG5032VXB">
    <property type="taxonomic scope" value="Bacteria"/>
</dbReference>
<feature type="chain" id="PRO_5003312564" description="T9SS C-terminal target domain-containing protein" evidence="1">
    <location>
        <begin position="24"/>
        <end position="1336"/>
    </location>
</feature>
<feature type="signal peptide" evidence="1">
    <location>
        <begin position="1"/>
        <end position="23"/>
    </location>
</feature>
<dbReference type="KEGG" id="hhy:Halhy_4034"/>
<keyword evidence="1" id="KW-0732">Signal</keyword>
<organism evidence="2 3">
    <name type="scientific">Haliscomenobacter hydrossis (strain ATCC 27775 / DSM 1100 / LMG 10767 / O)</name>
    <dbReference type="NCBI Taxonomy" id="760192"/>
    <lineage>
        <taxon>Bacteria</taxon>
        <taxon>Pseudomonadati</taxon>
        <taxon>Bacteroidota</taxon>
        <taxon>Saprospiria</taxon>
        <taxon>Saprospirales</taxon>
        <taxon>Haliscomenobacteraceae</taxon>
        <taxon>Haliscomenobacter</taxon>
    </lineage>
</organism>
<keyword evidence="3" id="KW-1185">Reference proteome</keyword>
<dbReference type="RefSeq" id="WP_013766420.1">
    <property type="nucleotide sequence ID" value="NC_015510.1"/>
</dbReference>
<accession>F4L5P7</accession>
<evidence type="ECO:0008006" key="4">
    <source>
        <dbReference type="Google" id="ProtNLM"/>
    </source>
</evidence>
<evidence type="ECO:0000256" key="1">
    <source>
        <dbReference type="SAM" id="SignalP"/>
    </source>
</evidence>
<dbReference type="EMBL" id="CP002691">
    <property type="protein sequence ID" value="AEE51882.1"/>
    <property type="molecule type" value="Genomic_DNA"/>
</dbReference>
<evidence type="ECO:0000313" key="3">
    <source>
        <dbReference type="Proteomes" id="UP000008461"/>
    </source>
</evidence>
<evidence type="ECO:0000313" key="2">
    <source>
        <dbReference type="EMBL" id="AEE51882.1"/>
    </source>
</evidence>